<evidence type="ECO:0000256" key="7">
    <source>
        <dbReference type="ARBA" id="ARBA00048477"/>
    </source>
</evidence>
<proteinExistence type="inferred from homology"/>
<evidence type="ECO:0000256" key="5">
    <source>
        <dbReference type="ARBA" id="ARBA00022840"/>
    </source>
</evidence>
<dbReference type="GO" id="GO:0006637">
    <property type="term" value="P:acyl-CoA metabolic process"/>
    <property type="evidence" value="ECO:0007669"/>
    <property type="project" value="TreeGrafter"/>
</dbReference>
<evidence type="ECO:0000256" key="3">
    <source>
        <dbReference type="ARBA" id="ARBA00022741"/>
    </source>
</evidence>
<evidence type="ECO:0000313" key="10">
    <source>
        <dbReference type="RefSeq" id="XP_013915600.1"/>
    </source>
</evidence>
<dbReference type="PANTHER" id="PTHR43605:SF10">
    <property type="entry name" value="ACYL-COA SYNTHETASE MEDIUM CHAIN FAMILY MEMBER 3"/>
    <property type="match status" value="1"/>
</dbReference>
<dbReference type="SUPFAM" id="SSF56801">
    <property type="entry name" value="Acetyl-CoA synthetase-like"/>
    <property type="match status" value="1"/>
</dbReference>
<name>A0A6I9Y7Q8_9SAUR</name>
<evidence type="ECO:0000259" key="8">
    <source>
        <dbReference type="Pfam" id="PF00501"/>
    </source>
</evidence>
<dbReference type="InterPro" id="IPR051087">
    <property type="entry name" value="Mitochondrial_ACSM"/>
</dbReference>
<keyword evidence="9" id="KW-1185">Reference proteome</keyword>
<dbReference type="GO" id="GO:0006633">
    <property type="term" value="P:fatty acid biosynthetic process"/>
    <property type="evidence" value="ECO:0007669"/>
    <property type="project" value="TreeGrafter"/>
</dbReference>
<dbReference type="OrthoDB" id="6614653at2759"/>
<evidence type="ECO:0000256" key="1">
    <source>
        <dbReference type="ARBA" id="ARBA00006432"/>
    </source>
</evidence>
<dbReference type="Proteomes" id="UP000504617">
    <property type="component" value="Unplaced"/>
</dbReference>
<sequence>MKFLSRLPRFQSAGVPTFPCRFNRHGFASLTNPDSEPQDRGVPEYFNFASDVIDKWSQREKEGKRSSNPALWWVRENDEEVKWTFEEVSYLSRKTANLLSEACNLCKGDRLLLILPRVPEWWILSLACIRTGQSKGCSCIKRSCNGMWRRPWETEQTEAAWGRVR</sequence>
<keyword evidence="4" id="KW-0443">Lipid metabolism</keyword>
<organism evidence="9 10">
    <name type="scientific">Thamnophis sirtalis</name>
    <dbReference type="NCBI Taxonomy" id="35019"/>
    <lineage>
        <taxon>Eukaryota</taxon>
        <taxon>Metazoa</taxon>
        <taxon>Chordata</taxon>
        <taxon>Craniata</taxon>
        <taxon>Vertebrata</taxon>
        <taxon>Euteleostomi</taxon>
        <taxon>Lepidosauria</taxon>
        <taxon>Squamata</taxon>
        <taxon>Bifurcata</taxon>
        <taxon>Unidentata</taxon>
        <taxon>Episquamata</taxon>
        <taxon>Toxicofera</taxon>
        <taxon>Serpentes</taxon>
        <taxon>Colubroidea</taxon>
        <taxon>Colubridae</taxon>
        <taxon>Natricinae</taxon>
        <taxon>Thamnophis</taxon>
    </lineage>
</organism>
<dbReference type="InterPro" id="IPR042099">
    <property type="entry name" value="ANL_N_sf"/>
</dbReference>
<feature type="domain" description="AMP-dependent synthetase/ligase" evidence="8">
    <location>
        <begin position="65"/>
        <end position="132"/>
    </location>
</feature>
<keyword evidence="5" id="KW-0067">ATP-binding</keyword>
<evidence type="ECO:0000256" key="4">
    <source>
        <dbReference type="ARBA" id="ARBA00022832"/>
    </source>
</evidence>
<keyword evidence="3" id="KW-0547">Nucleotide-binding</keyword>
<dbReference type="GO" id="GO:0005524">
    <property type="term" value="F:ATP binding"/>
    <property type="evidence" value="ECO:0007669"/>
    <property type="project" value="UniProtKB-KW"/>
</dbReference>
<keyword evidence="2" id="KW-0436">Ligase</keyword>
<dbReference type="InterPro" id="IPR000873">
    <property type="entry name" value="AMP-dep_synth/lig_dom"/>
</dbReference>
<reference evidence="10" key="1">
    <citation type="submission" date="2025-08" db="UniProtKB">
        <authorList>
            <consortium name="RefSeq"/>
        </authorList>
    </citation>
    <scope>IDENTIFICATION</scope>
    <source>
        <tissue evidence="10">Skeletal muscle</tissue>
    </source>
</reference>
<dbReference type="Pfam" id="PF00501">
    <property type="entry name" value="AMP-binding"/>
    <property type="match status" value="1"/>
</dbReference>
<dbReference type="RefSeq" id="XP_013915600.1">
    <property type="nucleotide sequence ID" value="XM_014060125.1"/>
</dbReference>
<dbReference type="AlphaFoldDB" id="A0A6I9Y7Q8"/>
<dbReference type="EC" id="6.2.1.2" evidence="6"/>
<comment type="similarity">
    <text evidence="1">Belongs to the ATP-dependent AMP-binding enzyme family.</text>
</comment>
<evidence type="ECO:0000256" key="6">
    <source>
        <dbReference type="ARBA" id="ARBA00039009"/>
    </source>
</evidence>
<evidence type="ECO:0000313" key="9">
    <source>
        <dbReference type="Proteomes" id="UP000504617"/>
    </source>
</evidence>
<dbReference type="Gene3D" id="3.40.50.12780">
    <property type="entry name" value="N-terminal domain of ligase-like"/>
    <property type="match status" value="1"/>
</dbReference>
<dbReference type="PANTHER" id="PTHR43605">
    <property type="entry name" value="ACYL-COENZYME A SYNTHETASE"/>
    <property type="match status" value="1"/>
</dbReference>
<dbReference type="KEGG" id="tsr:106543995"/>
<dbReference type="GO" id="GO:0031956">
    <property type="term" value="F:medium-chain fatty acid-CoA ligase activity"/>
    <property type="evidence" value="ECO:0007669"/>
    <property type="project" value="UniProtKB-EC"/>
</dbReference>
<evidence type="ECO:0000256" key="2">
    <source>
        <dbReference type="ARBA" id="ARBA00022598"/>
    </source>
</evidence>
<accession>A0A6I9Y7Q8</accession>
<keyword evidence="4" id="KW-0276">Fatty acid metabolism</keyword>
<dbReference type="GO" id="GO:0004321">
    <property type="term" value="F:fatty-acyl-CoA synthase activity"/>
    <property type="evidence" value="ECO:0007669"/>
    <property type="project" value="TreeGrafter"/>
</dbReference>
<dbReference type="GO" id="GO:0005759">
    <property type="term" value="C:mitochondrial matrix"/>
    <property type="evidence" value="ECO:0007669"/>
    <property type="project" value="TreeGrafter"/>
</dbReference>
<protein>
    <recommendedName>
        <fullName evidence="6">medium-chain acyl-CoA ligase</fullName>
        <ecNumber evidence="6">6.2.1.2</ecNumber>
    </recommendedName>
</protein>
<dbReference type="GeneID" id="106543995"/>
<gene>
    <name evidence="10" type="primary">LOC106543995</name>
</gene>
<comment type="catalytic activity">
    <reaction evidence="7">
        <text>a medium-chain fatty acid + ATP + CoA = a medium-chain fatty acyl-CoA + AMP + diphosphate</text>
        <dbReference type="Rhea" id="RHEA:48340"/>
        <dbReference type="ChEBI" id="CHEBI:30616"/>
        <dbReference type="ChEBI" id="CHEBI:33019"/>
        <dbReference type="ChEBI" id="CHEBI:57287"/>
        <dbReference type="ChEBI" id="CHEBI:59558"/>
        <dbReference type="ChEBI" id="CHEBI:90546"/>
        <dbReference type="ChEBI" id="CHEBI:456215"/>
        <dbReference type="EC" id="6.2.1.2"/>
    </reaction>
    <physiologicalReaction direction="left-to-right" evidence="7">
        <dbReference type="Rhea" id="RHEA:48341"/>
    </physiologicalReaction>
</comment>